<comment type="cofactor">
    <cofactor evidence="1">
        <name>Mg(2+)</name>
        <dbReference type="ChEBI" id="CHEBI:18420"/>
    </cofactor>
</comment>
<keyword evidence="5" id="KW-1185">Reference proteome</keyword>
<evidence type="ECO:0000313" key="4">
    <source>
        <dbReference type="EMBL" id="UOE26953.1"/>
    </source>
</evidence>
<reference evidence="4 5" key="1">
    <citation type="submission" date="2022-03" db="EMBL/GenBank/DDBJ databases">
        <title>Agromyces sp. isolated from the gut of P. brevitarsis seulensis larvae.</title>
        <authorList>
            <person name="Won M."/>
            <person name="Kwon S.-W."/>
        </authorList>
    </citation>
    <scope>NUCLEOTIDE SEQUENCE [LARGE SCALE GENOMIC DNA]</scope>
    <source>
        <strain evidence="4 5">KACC 16215</strain>
    </source>
</reference>
<organism evidence="4 5">
    <name type="scientific">Agromyces soli</name>
    <dbReference type="NCBI Taxonomy" id="659012"/>
    <lineage>
        <taxon>Bacteria</taxon>
        <taxon>Bacillati</taxon>
        <taxon>Actinomycetota</taxon>
        <taxon>Actinomycetes</taxon>
        <taxon>Micrococcales</taxon>
        <taxon>Microbacteriaceae</taxon>
        <taxon>Agromyces</taxon>
    </lineage>
</organism>
<dbReference type="CDD" id="cd04690">
    <property type="entry name" value="NUDIX_Hydrolase"/>
    <property type="match status" value="1"/>
</dbReference>
<dbReference type="RefSeq" id="WP_243569800.1">
    <property type="nucleotide sequence ID" value="NZ_BAAARD010000011.1"/>
</dbReference>
<dbReference type="EMBL" id="CP094533">
    <property type="protein sequence ID" value="UOE26953.1"/>
    <property type="molecule type" value="Genomic_DNA"/>
</dbReference>
<sequence>MAVESGAERGSEPSALPDLLVAAIALVRDRRVLMVTAREREVHYMPGGKIDDGETAAEAAAREAREEVSLELDPAELEELFEVVTQAHGEPEGRMVRMRVFLTRTDASPRASAEVGALHWVTTAELHRCPPAGAEVLRRLAASGLID</sequence>
<dbReference type="PANTHER" id="PTHR43046:SF14">
    <property type="entry name" value="MUTT_NUDIX FAMILY PROTEIN"/>
    <property type="match status" value="1"/>
</dbReference>
<dbReference type="Gene3D" id="3.90.79.10">
    <property type="entry name" value="Nucleoside Triphosphate Pyrophosphohydrolase"/>
    <property type="match status" value="1"/>
</dbReference>
<gene>
    <name evidence="4" type="ORF">MTP13_03975</name>
</gene>
<proteinExistence type="predicted"/>
<dbReference type="InterPro" id="IPR015797">
    <property type="entry name" value="NUDIX_hydrolase-like_dom_sf"/>
</dbReference>
<protein>
    <submittedName>
        <fullName evidence="4">NUDIX domain-containing protein</fullName>
    </submittedName>
</protein>
<feature type="domain" description="Nudix hydrolase" evidence="3">
    <location>
        <begin position="17"/>
        <end position="142"/>
    </location>
</feature>
<name>A0ABY4AUY1_9MICO</name>
<dbReference type="SUPFAM" id="SSF55811">
    <property type="entry name" value="Nudix"/>
    <property type="match status" value="1"/>
</dbReference>
<evidence type="ECO:0000256" key="1">
    <source>
        <dbReference type="ARBA" id="ARBA00001946"/>
    </source>
</evidence>
<evidence type="ECO:0000256" key="2">
    <source>
        <dbReference type="ARBA" id="ARBA00022801"/>
    </source>
</evidence>
<keyword evidence="2" id="KW-0378">Hydrolase</keyword>
<dbReference type="Proteomes" id="UP000831304">
    <property type="component" value="Chromosome"/>
</dbReference>
<dbReference type="Pfam" id="PF00293">
    <property type="entry name" value="NUDIX"/>
    <property type="match status" value="1"/>
</dbReference>
<dbReference type="PANTHER" id="PTHR43046">
    <property type="entry name" value="GDP-MANNOSE MANNOSYL HYDROLASE"/>
    <property type="match status" value="1"/>
</dbReference>
<dbReference type="PROSITE" id="PS51462">
    <property type="entry name" value="NUDIX"/>
    <property type="match status" value="1"/>
</dbReference>
<accession>A0ABY4AUY1</accession>
<dbReference type="InterPro" id="IPR000086">
    <property type="entry name" value="NUDIX_hydrolase_dom"/>
</dbReference>
<evidence type="ECO:0000313" key="5">
    <source>
        <dbReference type="Proteomes" id="UP000831304"/>
    </source>
</evidence>
<evidence type="ECO:0000259" key="3">
    <source>
        <dbReference type="PROSITE" id="PS51462"/>
    </source>
</evidence>